<evidence type="ECO:0000313" key="4">
    <source>
        <dbReference type="Proteomes" id="UP000011116"/>
    </source>
</evidence>
<evidence type="ECO:0000313" key="3">
    <source>
        <dbReference type="EnsemblPlants" id="HORVU.MOREX.r3.6HG0571920.1"/>
    </source>
</evidence>
<protein>
    <recommendedName>
        <fullName evidence="2">ATPase AAA-type core domain-containing protein</fullName>
    </recommendedName>
</protein>
<evidence type="ECO:0000256" key="1">
    <source>
        <dbReference type="SAM" id="MobiDB-lite"/>
    </source>
</evidence>
<dbReference type="PANTHER" id="PTHR43572:SF1">
    <property type="entry name" value="OS11G0156800 PROTEIN"/>
    <property type="match status" value="1"/>
</dbReference>
<sequence length="341" mass="37612">MVMATQTPPGAVWDVLRRPVVVPDGCLALRPSYQSYSSSRGDQTCQAKSRQAGWSAFVSLTRVVTATSWLHLQHGAISTSHFHHTGLQPTCRRQRFSEPTTENLKILCDALELRVPRHKDIIPAIAATVLQCRSGMRKTAATSTWLLFRGKDVHGKKAMAMELAELVFGSNAEFAVLNSSNDSSCSADRLSLKRHKPRDLDNGYVGIRLFEAILENRHRVMFIDDIDKLLDPESAIAIENVIRTGRIVGCNGGSVVNLEDAIVVMSSELSASRSLASSTPPVKRQRTGELNREEDSAEKDVESRRFAFDLNARPENVEEEEENSATEGGIMGLLDGVFCFV</sequence>
<dbReference type="GO" id="GO:0044183">
    <property type="term" value="F:protein folding chaperone"/>
    <property type="evidence" value="ECO:0000318"/>
    <property type="project" value="GO_Central"/>
</dbReference>
<dbReference type="Proteomes" id="UP000011116">
    <property type="component" value="Chromosome 6H"/>
</dbReference>
<dbReference type="GO" id="GO:0005524">
    <property type="term" value="F:ATP binding"/>
    <property type="evidence" value="ECO:0007669"/>
    <property type="project" value="InterPro"/>
</dbReference>
<dbReference type="AlphaFoldDB" id="A0A8I6XT13"/>
<dbReference type="GO" id="GO:0016887">
    <property type="term" value="F:ATP hydrolysis activity"/>
    <property type="evidence" value="ECO:0007669"/>
    <property type="project" value="InterPro"/>
</dbReference>
<keyword evidence="4" id="KW-1185">Reference proteome</keyword>
<dbReference type="SUPFAM" id="SSF52540">
    <property type="entry name" value="P-loop containing nucleoside triphosphate hydrolases"/>
    <property type="match status" value="1"/>
</dbReference>
<feature type="region of interest" description="Disordered" evidence="1">
    <location>
        <begin position="274"/>
        <end position="302"/>
    </location>
</feature>
<dbReference type="EnsemblPlants" id="HORVU.MOREX.r3.6HG0571920.1">
    <property type="protein sequence ID" value="HORVU.MOREX.r3.6HG0571920.1"/>
    <property type="gene ID" value="HORVU.MOREX.r3.6HG0571920"/>
</dbReference>
<dbReference type="InterPro" id="IPR003959">
    <property type="entry name" value="ATPase_AAA_core"/>
</dbReference>
<feature type="domain" description="ATPase AAA-type core" evidence="2">
    <location>
        <begin position="146"/>
        <end position="291"/>
    </location>
</feature>
<proteinExistence type="predicted"/>
<dbReference type="Gramene" id="HORVU.MOREX.r3.6HG0571920.1">
    <property type="protein sequence ID" value="HORVU.MOREX.r3.6HG0571920.1"/>
    <property type="gene ID" value="HORVU.MOREX.r3.6HG0571920"/>
</dbReference>
<evidence type="ECO:0000259" key="2">
    <source>
        <dbReference type="Pfam" id="PF07724"/>
    </source>
</evidence>
<feature type="compositionally biased region" description="Basic and acidic residues" evidence="1">
    <location>
        <begin position="286"/>
        <end position="302"/>
    </location>
</feature>
<organism evidence="3 4">
    <name type="scientific">Hordeum vulgare subsp. vulgare</name>
    <name type="common">Domesticated barley</name>
    <dbReference type="NCBI Taxonomy" id="112509"/>
    <lineage>
        <taxon>Eukaryota</taxon>
        <taxon>Viridiplantae</taxon>
        <taxon>Streptophyta</taxon>
        <taxon>Embryophyta</taxon>
        <taxon>Tracheophyta</taxon>
        <taxon>Spermatophyta</taxon>
        <taxon>Magnoliopsida</taxon>
        <taxon>Liliopsida</taxon>
        <taxon>Poales</taxon>
        <taxon>Poaceae</taxon>
        <taxon>BOP clade</taxon>
        <taxon>Pooideae</taxon>
        <taxon>Triticodae</taxon>
        <taxon>Triticeae</taxon>
        <taxon>Hordeinae</taxon>
        <taxon>Hordeum</taxon>
    </lineage>
</organism>
<dbReference type="PANTHER" id="PTHR43572">
    <property type="entry name" value="CHAPERONE PROTEIN CLPD, CHLOROPLASTIC"/>
    <property type="match status" value="1"/>
</dbReference>
<reference evidence="3" key="3">
    <citation type="submission" date="2022-01" db="UniProtKB">
        <authorList>
            <consortium name="EnsemblPlants"/>
        </authorList>
    </citation>
    <scope>IDENTIFICATION</scope>
    <source>
        <strain evidence="3">subsp. vulgare</strain>
    </source>
</reference>
<dbReference type="Gramene" id="HORVU.MOREX.r2.6HG0474130.1">
    <property type="protein sequence ID" value="HORVU.MOREX.r2.6HG0474130.1"/>
    <property type="gene ID" value="HORVU.MOREX.r2.6HG0474130"/>
</dbReference>
<reference evidence="4" key="1">
    <citation type="journal article" date="2012" name="Nature">
        <title>A physical, genetic and functional sequence assembly of the barley genome.</title>
        <authorList>
            <consortium name="The International Barley Genome Sequencing Consortium"/>
            <person name="Mayer K.F."/>
            <person name="Waugh R."/>
            <person name="Brown J.W."/>
            <person name="Schulman A."/>
            <person name="Langridge P."/>
            <person name="Platzer M."/>
            <person name="Fincher G.B."/>
            <person name="Muehlbauer G.J."/>
            <person name="Sato K."/>
            <person name="Close T.J."/>
            <person name="Wise R.P."/>
            <person name="Stein N."/>
        </authorList>
    </citation>
    <scope>NUCLEOTIDE SEQUENCE [LARGE SCALE GENOMIC DNA]</scope>
    <source>
        <strain evidence="4">cv. Morex</strain>
    </source>
</reference>
<dbReference type="InterPro" id="IPR051650">
    <property type="entry name" value="SL_signaling_regulator"/>
</dbReference>
<dbReference type="SMR" id="A0A8I6XT13"/>
<dbReference type="Pfam" id="PF07724">
    <property type="entry name" value="AAA_2"/>
    <property type="match status" value="1"/>
</dbReference>
<accession>A0A8I6XT13</accession>
<dbReference type="Gene3D" id="3.40.50.300">
    <property type="entry name" value="P-loop containing nucleotide triphosphate hydrolases"/>
    <property type="match status" value="1"/>
</dbReference>
<dbReference type="InterPro" id="IPR027417">
    <property type="entry name" value="P-loop_NTPase"/>
</dbReference>
<dbReference type="GO" id="GO:0005634">
    <property type="term" value="C:nucleus"/>
    <property type="evidence" value="ECO:0000318"/>
    <property type="project" value="GO_Central"/>
</dbReference>
<name>A0A8I6XT13_HORVV</name>
<reference evidence="3" key="2">
    <citation type="submission" date="2020-10" db="EMBL/GenBank/DDBJ databases">
        <authorList>
            <person name="Scholz U."/>
            <person name="Mascher M."/>
            <person name="Fiebig A."/>
        </authorList>
    </citation>
    <scope>NUCLEOTIDE SEQUENCE [LARGE SCALE GENOMIC DNA]</scope>
    <source>
        <strain evidence="3">cv. Morex</strain>
    </source>
</reference>